<sequence length="143" mass="16244">MIQILLIVFHFLFQGLSSNQDLASISLTVSNCRSNQGMVRILIFDQESGFPDNRKKAIKAISLPIKNQESKIAILDLKPGKYSISTFHDEDENGELNKNPFGYPSEKYGFSNNPRVIFSTPSFEKCSFELKANQVREINIILR</sequence>
<dbReference type="Proteomes" id="UP000199564">
    <property type="component" value="Unassembled WGS sequence"/>
</dbReference>
<dbReference type="Pfam" id="PF09912">
    <property type="entry name" value="DUF2141"/>
    <property type="match status" value="1"/>
</dbReference>
<protein>
    <submittedName>
        <fullName evidence="1">Uncharacterized conserved protein, DUF2141 family</fullName>
    </submittedName>
</protein>
<organism evidence="1 2">
    <name type="scientific">Algoriphagus ornithinivorans</name>
    <dbReference type="NCBI Taxonomy" id="226506"/>
    <lineage>
        <taxon>Bacteria</taxon>
        <taxon>Pseudomonadati</taxon>
        <taxon>Bacteroidota</taxon>
        <taxon>Cytophagia</taxon>
        <taxon>Cytophagales</taxon>
        <taxon>Cyclobacteriaceae</taxon>
        <taxon>Algoriphagus</taxon>
    </lineage>
</organism>
<dbReference type="InterPro" id="IPR018673">
    <property type="entry name" value="DUF2141"/>
</dbReference>
<accession>A0A1I5J2Y9</accession>
<proteinExistence type="predicted"/>
<evidence type="ECO:0000313" key="1">
    <source>
        <dbReference type="EMBL" id="SFO67234.1"/>
    </source>
</evidence>
<reference evidence="2" key="1">
    <citation type="submission" date="2016-10" db="EMBL/GenBank/DDBJ databases">
        <authorList>
            <person name="Varghese N."/>
            <person name="Submissions S."/>
        </authorList>
    </citation>
    <scope>NUCLEOTIDE SEQUENCE [LARGE SCALE GENOMIC DNA]</scope>
    <source>
        <strain evidence="2">DSM 15282</strain>
    </source>
</reference>
<dbReference type="AlphaFoldDB" id="A0A1I5J2Y9"/>
<gene>
    <name evidence="1" type="ORF">SAMN04488519_11139</name>
</gene>
<evidence type="ECO:0000313" key="2">
    <source>
        <dbReference type="Proteomes" id="UP000199564"/>
    </source>
</evidence>
<dbReference type="EMBL" id="FOVW01000011">
    <property type="protein sequence ID" value="SFO67234.1"/>
    <property type="molecule type" value="Genomic_DNA"/>
</dbReference>
<keyword evidence="2" id="KW-1185">Reference proteome</keyword>
<name>A0A1I5J2Y9_9BACT</name>
<dbReference type="STRING" id="226506.SAMN04488519_11139"/>
<dbReference type="RefSeq" id="WP_091655299.1">
    <property type="nucleotide sequence ID" value="NZ_FOVW01000011.1"/>
</dbReference>